<dbReference type="AlphaFoldDB" id="A0A8A1LH39"/>
<dbReference type="Proteomes" id="UP000663419">
    <property type="component" value="Chromosome 2"/>
</dbReference>
<gene>
    <name evidence="2" type="ORF">I7I53_07185</name>
</gene>
<name>A0A8A1LH39_AJEC8</name>
<proteinExistence type="predicted"/>
<sequence>MYSTYTVQAMFSDLKRIILFCFIRLWPVLSTDYPVLLQLMVGGGRSRVTIDPGMPRNTNTRARTRAPVQ</sequence>
<dbReference type="EMBL" id="CP069103">
    <property type="protein sequence ID" value="QSS51764.1"/>
    <property type="molecule type" value="Genomic_DNA"/>
</dbReference>
<protein>
    <submittedName>
        <fullName evidence="2">Uncharacterized protein</fullName>
    </submittedName>
</protein>
<dbReference type="VEuPathDB" id="FungiDB:I7I53_07185"/>
<evidence type="ECO:0000313" key="2">
    <source>
        <dbReference type="EMBL" id="QSS51764.1"/>
    </source>
</evidence>
<feature type="region of interest" description="Disordered" evidence="1">
    <location>
        <begin position="50"/>
        <end position="69"/>
    </location>
</feature>
<organism evidence="2 3">
    <name type="scientific">Ajellomyces capsulatus (strain H88)</name>
    <name type="common">Darling's disease fungus</name>
    <name type="synonym">Histoplasma capsulatum</name>
    <dbReference type="NCBI Taxonomy" id="544711"/>
    <lineage>
        <taxon>Eukaryota</taxon>
        <taxon>Fungi</taxon>
        <taxon>Dikarya</taxon>
        <taxon>Ascomycota</taxon>
        <taxon>Pezizomycotina</taxon>
        <taxon>Eurotiomycetes</taxon>
        <taxon>Eurotiomycetidae</taxon>
        <taxon>Onygenales</taxon>
        <taxon>Ajellomycetaceae</taxon>
        <taxon>Histoplasma</taxon>
    </lineage>
</organism>
<evidence type="ECO:0000313" key="3">
    <source>
        <dbReference type="Proteomes" id="UP000663419"/>
    </source>
</evidence>
<evidence type="ECO:0000256" key="1">
    <source>
        <dbReference type="SAM" id="MobiDB-lite"/>
    </source>
</evidence>
<reference evidence="2" key="1">
    <citation type="submission" date="2021-01" db="EMBL/GenBank/DDBJ databases">
        <title>Chromosome-level genome assembly of a human fungal pathogen reveals clustering of transcriptionally co-regulated genes.</title>
        <authorList>
            <person name="Voorhies M."/>
            <person name="Cohen S."/>
            <person name="Shea T.P."/>
            <person name="Petrus S."/>
            <person name="Munoz J.F."/>
            <person name="Poplawski S."/>
            <person name="Goldman W.E."/>
            <person name="Michael T."/>
            <person name="Cuomo C.A."/>
            <person name="Sil A."/>
            <person name="Beyhan S."/>
        </authorList>
    </citation>
    <scope>NUCLEOTIDE SEQUENCE</scope>
    <source>
        <strain evidence="2">H88</strain>
    </source>
</reference>
<accession>A0A8A1LH39</accession>